<feature type="compositionally biased region" description="Acidic residues" evidence="1">
    <location>
        <begin position="165"/>
        <end position="183"/>
    </location>
</feature>
<dbReference type="AlphaFoldDB" id="A0A177AAZ9"/>
<protein>
    <submittedName>
        <fullName evidence="3">SWI/SNF complex component snf12</fullName>
    </submittedName>
</protein>
<dbReference type="GeneID" id="36287444"/>
<dbReference type="InterPro" id="IPR036885">
    <property type="entry name" value="SWIB_MDM2_dom_sf"/>
</dbReference>
<proteinExistence type="predicted"/>
<dbReference type="InterPro" id="IPR003121">
    <property type="entry name" value="SWIB_MDM2_domain"/>
</dbReference>
<evidence type="ECO:0000313" key="3">
    <source>
        <dbReference type="EMBL" id="OAF59316.2"/>
    </source>
</evidence>
<reference evidence="3" key="1">
    <citation type="submission" date="2016-03" db="EMBL/GenBank/DDBJ databases">
        <title>Updated assembly of Pseudogymnoascus destructans, the fungus causing white-nose syndrome of bats.</title>
        <authorList>
            <person name="Palmer J.M."/>
            <person name="Drees K.P."/>
            <person name="Foster J.T."/>
            <person name="Lindner D.L."/>
        </authorList>
    </citation>
    <scope>NUCLEOTIDE SEQUENCE [LARGE SCALE GENOMIC DNA]</scope>
    <source>
        <strain evidence="3">20631-21</strain>
    </source>
</reference>
<feature type="compositionally biased region" description="Polar residues" evidence="1">
    <location>
        <begin position="1"/>
        <end position="18"/>
    </location>
</feature>
<evidence type="ECO:0000256" key="1">
    <source>
        <dbReference type="SAM" id="MobiDB-lite"/>
    </source>
</evidence>
<feature type="domain" description="DM2" evidence="2">
    <location>
        <begin position="270"/>
        <end position="353"/>
    </location>
</feature>
<dbReference type="SMART" id="SM00151">
    <property type="entry name" value="SWIB"/>
    <property type="match status" value="1"/>
</dbReference>
<dbReference type="CDD" id="cd10568">
    <property type="entry name" value="SWIB_like"/>
    <property type="match status" value="1"/>
</dbReference>
<dbReference type="Proteomes" id="UP000077154">
    <property type="component" value="Unassembled WGS sequence"/>
</dbReference>
<dbReference type="SUPFAM" id="SSF47592">
    <property type="entry name" value="SWIB/MDM2 domain"/>
    <property type="match status" value="1"/>
</dbReference>
<feature type="compositionally biased region" description="Polar residues" evidence="1">
    <location>
        <begin position="35"/>
        <end position="48"/>
    </location>
</feature>
<organism evidence="3">
    <name type="scientific">Pseudogymnoascus destructans</name>
    <dbReference type="NCBI Taxonomy" id="655981"/>
    <lineage>
        <taxon>Eukaryota</taxon>
        <taxon>Fungi</taxon>
        <taxon>Dikarya</taxon>
        <taxon>Ascomycota</taxon>
        <taxon>Pezizomycotina</taxon>
        <taxon>Leotiomycetes</taxon>
        <taxon>Thelebolales</taxon>
        <taxon>Thelebolaceae</taxon>
        <taxon>Pseudogymnoascus</taxon>
    </lineage>
</organism>
<feature type="compositionally biased region" description="Basic and acidic residues" evidence="1">
    <location>
        <begin position="184"/>
        <end position="194"/>
    </location>
</feature>
<accession>A0A177AAZ9</accession>
<feature type="region of interest" description="Disordered" evidence="1">
    <location>
        <begin position="217"/>
        <end position="244"/>
    </location>
</feature>
<feature type="compositionally biased region" description="Basic and acidic residues" evidence="1">
    <location>
        <begin position="217"/>
        <end position="231"/>
    </location>
</feature>
<gene>
    <name evidence="3" type="primary">SNF12</name>
    <name evidence="3" type="ORF">VC83_04372</name>
</gene>
<dbReference type="Pfam" id="PF02201">
    <property type="entry name" value="SWIB"/>
    <property type="match status" value="1"/>
</dbReference>
<sequence>MQSSYRSFQPLAAQNQRSPHAPVARKGIAPMATGQHLQSAPNQMQAQHEGQKLAIELAKRRSRKPTDKNIPEGVESCIIGDGAQRYKELRDVERKLDAAMMRKRMYIQNSRNSSMKKHRTLRIWVSNTVDDQEWQGDGLVVDAFDFNTNSNASYKVKIEGRLLSDDEDDNEEEDDEDSDDEEDNAKKGTMDKKALRPSQNYALSHFFKSMTVDFDKNRSRDGAEQNVEWKKPALPPNPRSLPPSADFDVLEFKRGGDENQNITINLVRDETPERFTLSPPLAEILDMKEATRAETVTGIWEYVKVMGLQEDDEKRSFRCDDILRQVSTRLPSVPHFHRTNQHPGLPTRHRLHP</sequence>
<dbReference type="InterPro" id="IPR019835">
    <property type="entry name" value="SWIB_domain"/>
</dbReference>
<name>A0A177AAZ9_9PEZI</name>
<dbReference type="eggNOG" id="KOG2570">
    <property type="taxonomic scope" value="Eukaryota"/>
</dbReference>
<dbReference type="OrthoDB" id="10263741at2759"/>
<dbReference type="Gene3D" id="1.10.245.10">
    <property type="entry name" value="SWIB/MDM2 domain"/>
    <property type="match status" value="1"/>
</dbReference>
<dbReference type="VEuPathDB" id="FungiDB:GMDG_03712"/>
<feature type="region of interest" description="Disordered" evidence="1">
    <location>
        <begin position="163"/>
        <end position="195"/>
    </location>
</feature>
<dbReference type="EMBL" id="KV441394">
    <property type="protein sequence ID" value="OAF59316.2"/>
    <property type="molecule type" value="Genomic_DNA"/>
</dbReference>
<dbReference type="PANTHER" id="PTHR13844">
    <property type="entry name" value="SWI/SNF-RELATED MATRIX-ASSOCIATED ACTIN-DEPENDENT REGULATOR OF CHROMATIN SUBFAMILY D"/>
    <property type="match status" value="1"/>
</dbReference>
<evidence type="ECO:0000259" key="2">
    <source>
        <dbReference type="PROSITE" id="PS51925"/>
    </source>
</evidence>
<dbReference type="VEuPathDB" id="FungiDB:GMDG_03713"/>
<dbReference type="PROSITE" id="PS51925">
    <property type="entry name" value="SWIB_MDM2"/>
    <property type="match status" value="1"/>
</dbReference>
<feature type="region of interest" description="Disordered" evidence="1">
    <location>
        <begin position="334"/>
        <end position="353"/>
    </location>
</feature>
<dbReference type="RefSeq" id="XP_024324600.1">
    <property type="nucleotide sequence ID" value="XM_024468005.1"/>
</dbReference>
<feature type="region of interest" description="Disordered" evidence="1">
    <location>
        <begin position="1"/>
        <end position="50"/>
    </location>
</feature>